<evidence type="ECO:0000256" key="3">
    <source>
        <dbReference type="ARBA" id="ARBA00022989"/>
    </source>
</evidence>
<name>A0AAQ3JPZ2_9LILI</name>
<dbReference type="Gene3D" id="2.60.40.1820">
    <property type="match status" value="1"/>
</dbReference>
<evidence type="ECO:0000256" key="4">
    <source>
        <dbReference type="ARBA" id="ARBA00023136"/>
    </source>
</evidence>
<accession>A0AAQ3JPZ2</accession>
<keyword evidence="4 6" id="KW-0472">Membrane</keyword>
<feature type="transmembrane region" description="Helical" evidence="6">
    <location>
        <begin position="60"/>
        <end position="87"/>
    </location>
</feature>
<dbReference type="EMBL" id="CP136890">
    <property type="protein sequence ID" value="WOK93876.1"/>
    <property type="molecule type" value="Genomic_DNA"/>
</dbReference>
<organism evidence="8 9">
    <name type="scientific">Canna indica</name>
    <name type="common">Indian-shot</name>
    <dbReference type="NCBI Taxonomy" id="4628"/>
    <lineage>
        <taxon>Eukaryota</taxon>
        <taxon>Viridiplantae</taxon>
        <taxon>Streptophyta</taxon>
        <taxon>Embryophyta</taxon>
        <taxon>Tracheophyta</taxon>
        <taxon>Spermatophyta</taxon>
        <taxon>Magnoliopsida</taxon>
        <taxon>Liliopsida</taxon>
        <taxon>Zingiberales</taxon>
        <taxon>Cannaceae</taxon>
        <taxon>Canna</taxon>
    </lineage>
</organism>
<dbReference type="GO" id="GO:0005886">
    <property type="term" value="C:plasma membrane"/>
    <property type="evidence" value="ECO:0007669"/>
    <property type="project" value="TreeGrafter"/>
</dbReference>
<gene>
    <name evidence="8" type="ORF">Cni_G02577</name>
</gene>
<evidence type="ECO:0000259" key="7">
    <source>
        <dbReference type="Pfam" id="PF03168"/>
    </source>
</evidence>
<feature type="domain" description="Late embryogenesis abundant protein LEA-2 subgroup" evidence="7">
    <location>
        <begin position="120"/>
        <end position="218"/>
    </location>
</feature>
<evidence type="ECO:0000256" key="2">
    <source>
        <dbReference type="ARBA" id="ARBA00022692"/>
    </source>
</evidence>
<evidence type="ECO:0000256" key="6">
    <source>
        <dbReference type="SAM" id="Phobius"/>
    </source>
</evidence>
<dbReference type="InterPro" id="IPR044839">
    <property type="entry name" value="NDR1-like"/>
</dbReference>
<dbReference type="Proteomes" id="UP001327560">
    <property type="component" value="Chromosome 1"/>
</dbReference>
<evidence type="ECO:0000313" key="8">
    <source>
        <dbReference type="EMBL" id="WOK93876.1"/>
    </source>
</evidence>
<dbReference type="PANTHER" id="PTHR31234">
    <property type="entry name" value="LATE EMBRYOGENESIS ABUNDANT (LEA) HYDROXYPROLINE-RICH GLYCOPROTEIN FAMILY"/>
    <property type="match status" value="1"/>
</dbReference>
<evidence type="ECO:0000256" key="5">
    <source>
        <dbReference type="SAM" id="MobiDB-lite"/>
    </source>
</evidence>
<protein>
    <recommendedName>
        <fullName evidence="7">Late embryogenesis abundant protein LEA-2 subgroup domain-containing protein</fullName>
    </recommendedName>
</protein>
<keyword evidence="3 6" id="KW-1133">Transmembrane helix</keyword>
<evidence type="ECO:0000256" key="1">
    <source>
        <dbReference type="ARBA" id="ARBA00004167"/>
    </source>
</evidence>
<dbReference type="GO" id="GO:0098542">
    <property type="term" value="P:defense response to other organism"/>
    <property type="evidence" value="ECO:0007669"/>
    <property type="project" value="InterPro"/>
</dbReference>
<evidence type="ECO:0000313" key="9">
    <source>
        <dbReference type="Proteomes" id="UP001327560"/>
    </source>
</evidence>
<keyword evidence="9" id="KW-1185">Reference proteome</keyword>
<reference evidence="8 9" key="1">
    <citation type="submission" date="2023-10" db="EMBL/GenBank/DDBJ databases">
        <title>Chromosome-scale genome assembly provides insights into flower coloration mechanisms of Canna indica.</title>
        <authorList>
            <person name="Li C."/>
        </authorList>
    </citation>
    <scope>NUCLEOTIDE SEQUENCE [LARGE SCALE GENOMIC DNA]</scope>
    <source>
        <tissue evidence="8">Flower</tissue>
    </source>
</reference>
<dbReference type="Pfam" id="PF03168">
    <property type="entry name" value="LEA_2"/>
    <property type="match status" value="1"/>
</dbReference>
<proteinExistence type="predicted"/>
<feature type="compositionally biased region" description="Pro residues" evidence="5">
    <location>
        <begin position="13"/>
        <end position="27"/>
    </location>
</feature>
<dbReference type="AlphaFoldDB" id="A0AAQ3JPZ2"/>
<keyword evidence="2 6" id="KW-0812">Transmembrane</keyword>
<dbReference type="InterPro" id="IPR004864">
    <property type="entry name" value="LEA_2"/>
</dbReference>
<dbReference type="PANTHER" id="PTHR31234:SF2">
    <property type="entry name" value="OS05G0199100 PROTEIN"/>
    <property type="match status" value="1"/>
</dbReference>
<dbReference type="SUPFAM" id="SSF117070">
    <property type="entry name" value="LEA14-like"/>
    <property type="match status" value="1"/>
</dbReference>
<feature type="region of interest" description="Disordered" evidence="5">
    <location>
        <begin position="1"/>
        <end position="51"/>
    </location>
</feature>
<comment type="subcellular location">
    <subcellularLocation>
        <location evidence="1">Membrane</location>
        <topology evidence="1">Single-pass membrane protein</topology>
    </subcellularLocation>
</comment>
<sequence length="253" mass="26596">MADRVYPSAKTNPNPPPPATAPGPAFPPAKSQLNGATRLPYRPQPSKASRLRSRRSPCCSCCLCLIMLLVILIILVAVAGAVFYVVYRPHRPAFSVSAIRVAALNVSTAGHLTSRFNLNVTTRNPNKKLIYLYDLISVSITSGGVDVADGSFAAFVQDAGSSTLLSTAASSSSQQLDSTAASDLRKGSSLPLEVDMETKAGVKIGGLKTKKIGIRVRCEGISAAVPKGKAAGAASAGSDCKVKLRVKIWKWTL</sequence>